<dbReference type="EMBL" id="CP045143">
    <property type="protein sequence ID" value="QFR23203.1"/>
    <property type="molecule type" value="Genomic_DNA"/>
</dbReference>
<gene>
    <name evidence="1" type="ORF">D1010_07200</name>
</gene>
<organism evidence="1 2">
    <name type="scientific">Schleiferilactobacillus harbinensis</name>
    <dbReference type="NCBI Taxonomy" id="304207"/>
    <lineage>
        <taxon>Bacteria</taxon>
        <taxon>Bacillati</taxon>
        <taxon>Bacillota</taxon>
        <taxon>Bacilli</taxon>
        <taxon>Lactobacillales</taxon>
        <taxon>Lactobacillaceae</taxon>
        <taxon>Schleiferilactobacillus</taxon>
    </lineage>
</organism>
<reference evidence="1 2" key="1">
    <citation type="submission" date="2019-10" db="EMBL/GenBank/DDBJ databases">
        <title>The completed genome of Lactobacillus harbinensis M1.</title>
        <authorList>
            <person name="Zheng Y."/>
        </authorList>
    </citation>
    <scope>NUCLEOTIDE SEQUENCE [LARGE SCALE GENOMIC DNA]</scope>
    <source>
        <strain evidence="1 2">M1</strain>
    </source>
</reference>
<proteinExistence type="predicted"/>
<name>A0A5P8M429_9LACO</name>
<evidence type="ECO:0000313" key="2">
    <source>
        <dbReference type="Proteomes" id="UP000326779"/>
    </source>
</evidence>
<accession>A0A5P8M429</accession>
<evidence type="ECO:0000313" key="1">
    <source>
        <dbReference type="EMBL" id="QFR23203.1"/>
    </source>
</evidence>
<dbReference type="Proteomes" id="UP000326779">
    <property type="component" value="Chromosome"/>
</dbReference>
<dbReference type="KEGG" id="lhb:D1010_07200"/>
<dbReference type="AlphaFoldDB" id="A0A5P8M429"/>
<sequence>MMTFAEIIREIDAWQYPLTLYVMMQLDEVQNQQQRIRQIKKDLAHYEPTDRQYTVIHMQLAKEQRRLQDDMWLVMVAAAGEKKFEAEHDGKGMVEFVEPTWTMQETSQYATMRTKWNKYADAARTKFEGSSSNGTN</sequence>
<protein>
    <submittedName>
        <fullName evidence="1">Uncharacterized protein</fullName>
    </submittedName>
</protein>
<dbReference type="RefSeq" id="WP_152260603.1">
    <property type="nucleotide sequence ID" value="NZ_CP045143.1"/>
</dbReference>